<protein>
    <submittedName>
        <fullName evidence="1">Uncharacterized protein</fullName>
    </submittedName>
</protein>
<organism evidence="1 2">
    <name type="scientific">Nelumbo nucifera</name>
    <name type="common">Sacred lotus</name>
    <dbReference type="NCBI Taxonomy" id="4432"/>
    <lineage>
        <taxon>Eukaryota</taxon>
        <taxon>Viridiplantae</taxon>
        <taxon>Streptophyta</taxon>
        <taxon>Embryophyta</taxon>
        <taxon>Tracheophyta</taxon>
        <taxon>Spermatophyta</taxon>
        <taxon>Magnoliopsida</taxon>
        <taxon>Proteales</taxon>
        <taxon>Nelumbonaceae</taxon>
        <taxon>Nelumbo</taxon>
    </lineage>
</organism>
<keyword evidence="2" id="KW-1185">Reference proteome</keyword>
<reference evidence="1 2" key="1">
    <citation type="journal article" date="2020" name="Mol. Biol. Evol.">
        <title>Distinct Expression and Methylation Patterns for Genes with Different Fates following a Single Whole-Genome Duplication in Flowering Plants.</title>
        <authorList>
            <person name="Shi T."/>
            <person name="Rahmani R.S."/>
            <person name="Gugger P.F."/>
            <person name="Wang M."/>
            <person name="Li H."/>
            <person name="Zhang Y."/>
            <person name="Li Z."/>
            <person name="Wang Q."/>
            <person name="Van de Peer Y."/>
            <person name="Marchal K."/>
            <person name="Chen J."/>
        </authorList>
    </citation>
    <scope>NUCLEOTIDE SEQUENCE [LARGE SCALE GENOMIC DNA]</scope>
    <source>
        <tissue evidence="1">Leaf</tissue>
    </source>
</reference>
<dbReference type="EMBL" id="DUZY01000004">
    <property type="protein sequence ID" value="DAD34904.1"/>
    <property type="molecule type" value="Genomic_DNA"/>
</dbReference>
<comment type="caution">
    <text evidence="1">The sequence shown here is derived from an EMBL/GenBank/DDBJ whole genome shotgun (WGS) entry which is preliminary data.</text>
</comment>
<evidence type="ECO:0000313" key="1">
    <source>
        <dbReference type="EMBL" id="DAD34904.1"/>
    </source>
</evidence>
<dbReference type="AlphaFoldDB" id="A0A822YL56"/>
<proteinExistence type="predicted"/>
<evidence type="ECO:0000313" key="2">
    <source>
        <dbReference type="Proteomes" id="UP000607653"/>
    </source>
</evidence>
<accession>A0A822YL56</accession>
<sequence length="59" mass="7007">MPPYKTMAQVPGGGTILLIMEQYFSLQYVRGTLFLVYKPYLRSFMSWSSLFYNKVSRDW</sequence>
<gene>
    <name evidence="1" type="ORF">HUJ06_005544</name>
</gene>
<name>A0A822YL56_NELNU</name>
<dbReference type="Proteomes" id="UP000607653">
    <property type="component" value="Unassembled WGS sequence"/>
</dbReference>